<protein>
    <recommendedName>
        <fullName evidence="7">MiT/TFE transcription factors N-terminal domain-containing protein</fullName>
    </recommendedName>
</protein>
<evidence type="ECO:0000256" key="2">
    <source>
        <dbReference type="ARBA" id="ARBA00023015"/>
    </source>
</evidence>
<dbReference type="PANTHER" id="PTHR45776:SF2">
    <property type="entry name" value="MIP04163P"/>
    <property type="match status" value="1"/>
</dbReference>
<sequence length="319" mass="35545">MEVMVHPSSHTGCVTTEEQLGEFQEIIQKLDRMMNVPLSSYDGHYQQRPLSVSQLVRKGCPFPTPQCASLAAAPGPTRQVPPGDTDDPSLVKPRPPVQVRVNLGIDEDLKMILDMDPSLIDQTGCPPDPVFGMPQRTGLPPTFKTVTPTSRTHLKLQLMREQLQEQERREAEKQQQERLFTTQTSALQVPKNIQSIGVDVPSQVLQVRTVLENPTRYHVMQKQKLQVRQYLSESKDHQQDEGDGRVCVGESHSAPMVVSGPLATNNLQKPFHPHYQQHATSPDPAMSPALSSVATSTSEELGVEEDKREKAQNRTAINQ</sequence>
<feature type="domain" description="MiT/TFE transcription factors N-terminal" evidence="7">
    <location>
        <begin position="151"/>
        <end position="261"/>
    </location>
</feature>
<proteinExistence type="predicted"/>
<keyword evidence="2" id="KW-0805">Transcription regulation</keyword>
<keyword evidence="3" id="KW-0238">DNA-binding</keyword>
<name>A0A7R9F3H3_9NEOP</name>
<evidence type="ECO:0000256" key="3">
    <source>
        <dbReference type="ARBA" id="ARBA00023125"/>
    </source>
</evidence>
<dbReference type="InterPro" id="IPR031867">
    <property type="entry name" value="MiT/TFE_N"/>
</dbReference>
<organism evidence="8">
    <name type="scientific">Timema bartmani</name>
    <dbReference type="NCBI Taxonomy" id="61472"/>
    <lineage>
        <taxon>Eukaryota</taxon>
        <taxon>Metazoa</taxon>
        <taxon>Ecdysozoa</taxon>
        <taxon>Arthropoda</taxon>
        <taxon>Hexapoda</taxon>
        <taxon>Insecta</taxon>
        <taxon>Pterygota</taxon>
        <taxon>Neoptera</taxon>
        <taxon>Polyneoptera</taxon>
        <taxon>Phasmatodea</taxon>
        <taxon>Timematodea</taxon>
        <taxon>Timematoidea</taxon>
        <taxon>Timematidae</taxon>
        <taxon>Timema</taxon>
    </lineage>
</organism>
<dbReference type="AlphaFoldDB" id="A0A7R9F3H3"/>
<keyword evidence="4" id="KW-0804">Transcription</keyword>
<gene>
    <name evidence="8" type="ORF">TBIB3V08_LOCUS8680</name>
</gene>
<accession>A0A7R9F3H3</accession>
<evidence type="ECO:0000256" key="4">
    <source>
        <dbReference type="ARBA" id="ARBA00023163"/>
    </source>
</evidence>
<evidence type="ECO:0000259" key="7">
    <source>
        <dbReference type="Pfam" id="PF15951"/>
    </source>
</evidence>
<feature type="region of interest" description="Disordered" evidence="6">
    <location>
        <begin position="70"/>
        <end position="95"/>
    </location>
</feature>
<evidence type="ECO:0000313" key="8">
    <source>
        <dbReference type="EMBL" id="CAD7446347.1"/>
    </source>
</evidence>
<feature type="compositionally biased region" description="Polar residues" evidence="6">
    <location>
        <begin position="289"/>
        <end position="299"/>
    </location>
</feature>
<dbReference type="GO" id="GO:0005634">
    <property type="term" value="C:nucleus"/>
    <property type="evidence" value="ECO:0007669"/>
    <property type="project" value="UniProtKB-SubCell"/>
</dbReference>
<dbReference type="EMBL" id="OD567937">
    <property type="protein sequence ID" value="CAD7446347.1"/>
    <property type="molecule type" value="Genomic_DNA"/>
</dbReference>
<dbReference type="GO" id="GO:0000981">
    <property type="term" value="F:DNA-binding transcription factor activity, RNA polymerase II-specific"/>
    <property type="evidence" value="ECO:0007669"/>
    <property type="project" value="TreeGrafter"/>
</dbReference>
<comment type="subcellular location">
    <subcellularLocation>
        <location evidence="1">Nucleus</location>
    </subcellularLocation>
</comment>
<evidence type="ECO:0000256" key="1">
    <source>
        <dbReference type="ARBA" id="ARBA00004123"/>
    </source>
</evidence>
<dbReference type="PANTHER" id="PTHR45776">
    <property type="entry name" value="MIP04163P"/>
    <property type="match status" value="1"/>
</dbReference>
<feature type="region of interest" description="Disordered" evidence="6">
    <location>
        <begin position="257"/>
        <end position="319"/>
    </location>
</feature>
<reference evidence="8" key="1">
    <citation type="submission" date="2020-11" db="EMBL/GenBank/DDBJ databases">
        <authorList>
            <person name="Tran Van P."/>
        </authorList>
    </citation>
    <scope>NUCLEOTIDE SEQUENCE</scope>
</reference>
<evidence type="ECO:0000256" key="6">
    <source>
        <dbReference type="SAM" id="MobiDB-lite"/>
    </source>
</evidence>
<dbReference type="GO" id="GO:0000978">
    <property type="term" value="F:RNA polymerase II cis-regulatory region sequence-specific DNA binding"/>
    <property type="evidence" value="ECO:0007669"/>
    <property type="project" value="TreeGrafter"/>
</dbReference>
<evidence type="ECO:0000256" key="5">
    <source>
        <dbReference type="ARBA" id="ARBA00023242"/>
    </source>
</evidence>
<dbReference type="Pfam" id="PF15951">
    <property type="entry name" value="MITF_TFEB_C_3_N"/>
    <property type="match status" value="1"/>
</dbReference>
<keyword evidence="5" id="KW-0539">Nucleus</keyword>